<sequence length="140" mass="14732">MTTETLSFANVNIGDKLDSKELPITSGLVVGGALASRDFTAVHHDKKAAQAAGLPDVFMNILTSNGLMASYVTNWAGPDATVKKIDLKLGAPNLPGFVMTLVGEIKAKDDANGIIDVEVVGENNVWGMHMAGTVKIQLPQ</sequence>
<name>A0A3N2DQ48_9GAMM</name>
<evidence type="ECO:0000313" key="3">
    <source>
        <dbReference type="Proteomes" id="UP000275394"/>
    </source>
</evidence>
<evidence type="ECO:0000259" key="1">
    <source>
        <dbReference type="Pfam" id="PF01575"/>
    </source>
</evidence>
<dbReference type="InterPro" id="IPR029069">
    <property type="entry name" value="HotDog_dom_sf"/>
</dbReference>
<accession>A0A3N2DQ48</accession>
<dbReference type="OrthoDB" id="9774179at2"/>
<keyword evidence="3" id="KW-1185">Reference proteome</keyword>
<dbReference type="InterPro" id="IPR002539">
    <property type="entry name" value="MaoC-like_dom"/>
</dbReference>
<dbReference type="SUPFAM" id="SSF54637">
    <property type="entry name" value="Thioesterase/thiol ester dehydrase-isomerase"/>
    <property type="match status" value="1"/>
</dbReference>
<dbReference type="Pfam" id="PF01575">
    <property type="entry name" value="MaoC_dehydratas"/>
    <property type="match status" value="1"/>
</dbReference>
<dbReference type="AlphaFoldDB" id="A0A3N2DQ48"/>
<feature type="domain" description="MaoC-like" evidence="1">
    <location>
        <begin position="12"/>
        <end position="119"/>
    </location>
</feature>
<evidence type="ECO:0000313" key="2">
    <source>
        <dbReference type="EMBL" id="ROS01910.1"/>
    </source>
</evidence>
<dbReference type="Gene3D" id="3.10.129.10">
    <property type="entry name" value="Hotdog Thioesterase"/>
    <property type="match status" value="1"/>
</dbReference>
<reference evidence="2 3" key="1">
    <citation type="submission" date="2018-11" db="EMBL/GenBank/DDBJ databases">
        <title>Genomic Encyclopedia of Type Strains, Phase IV (KMG-IV): sequencing the most valuable type-strain genomes for metagenomic binning, comparative biology and taxonomic classification.</title>
        <authorList>
            <person name="Goeker M."/>
        </authorList>
    </citation>
    <scope>NUCLEOTIDE SEQUENCE [LARGE SCALE GENOMIC DNA]</scope>
    <source>
        <strain evidence="2 3">DSM 100316</strain>
    </source>
</reference>
<dbReference type="EMBL" id="RKHR01000004">
    <property type="protein sequence ID" value="ROS01910.1"/>
    <property type="molecule type" value="Genomic_DNA"/>
</dbReference>
<gene>
    <name evidence="2" type="ORF">EDC56_2359</name>
</gene>
<proteinExistence type="predicted"/>
<protein>
    <submittedName>
        <fullName evidence="2">MaoC dehydratase-like protein</fullName>
    </submittedName>
</protein>
<dbReference type="Proteomes" id="UP000275394">
    <property type="component" value="Unassembled WGS sequence"/>
</dbReference>
<comment type="caution">
    <text evidence="2">The sequence shown here is derived from an EMBL/GenBank/DDBJ whole genome shotgun (WGS) entry which is preliminary data.</text>
</comment>
<dbReference type="RefSeq" id="WP_123712661.1">
    <property type="nucleotide sequence ID" value="NZ_RKHR01000004.1"/>
</dbReference>
<organism evidence="2 3">
    <name type="scientific">Sinobacterium caligoides</name>
    <dbReference type="NCBI Taxonomy" id="933926"/>
    <lineage>
        <taxon>Bacteria</taxon>
        <taxon>Pseudomonadati</taxon>
        <taxon>Pseudomonadota</taxon>
        <taxon>Gammaproteobacteria</taxon>
        <taxon>Cellvibrionales</taxon>
        <taxon>Spongiibacteraceae</taxon>
        <taxon>Sinobacterium</taxon>
    </lineage>
</organism>